<evidence type="ECO:0000259" key="2">
    <source>
        <dbReference type="PROSITE" id="PS50280"/>
    </source>
</evidence>
<dbReference type="Proteomes" id="UP001610563">
    <property type="component" value="Unassembled WGS sequence"/>
</dbReference>
<organism evidence="3 4">
    <name type="scientific">Aspergillus keveii</name>
    <dbReference type="NCBI Taxonomy" id="714993"/>
    <lineage>
        <taxon>Eukaryota</taxon>
        <taxon>Fungi</taxon>
        <taxon>Dikarya</taxon>
        <taxon>Ascomycota</taxon>
        <taxon>Pezizomycotina</taxon>
        <taxon>Eurotiomycetes</taxon>
        <taxon>Eurotiomycetidae</taxon>
        <taxon>Eurotiales</taxon>
        <taxon>Aspergillaceae</taxon>
        <taxon>Aspergillus</taxon>
        <taxon>Aspergillus subgen. Nidulantes</taxon>
    </lineage>
</organism>
<dbReference type="InterPro" id="IPR046341">
    <property type="entry name" value="SET_dom_sf"/>
</dbReference>
<keyword evidence="4" id="KW-1185">Reference proteome</keyword>
<gene>
    <name evidence="3" type="ORF">BJX66DRAFT_26681</name>
</gene>
<evidence type="ECO:0000313" key="4">
    <source>
        <dbReference type="Proteomes" id="UP001610563"/>
    </source>
</evidence>
<dbReference type="CDD" id="cd20071">
    <property type="entry name" value="SET_SMYD"/>
    <property type="match status" value="1"/>
</dbReference>
<dbReference type="PANTHER" id="PTHR12197:SF292">
    <property type="entry name" value="SET DOMAIN-CONTAINING PROTEIN"/>
    <property type="match status" value="1"/>
</dbReference>
<evidence type="ECO:0000313" key="3">
    <source>
        <dbReference type="EMBL" id="KAL2786725.1"/>
    </source>
</evidence>
<feature type="region of interest" description="Disordered" evidence="1">
    <location>
        <begin position="161"/>
        <end position="194"/>
    </location>
</feature>
<dbReference type="Gene3D" id="2.170.270.10">
    <property type="entry name" value="SET domain"/>
    <property type="match status" value="1"/>
</dbReference>
<dbReference type="PANTHER" id="PTHR12197">
    <property type="entry name" value="HISTONE-LYSINE N-METHYLTRANSFERASE SMYD"/>
    <property type="match status" value="1"/>
</dbReference>
<name>A0ABR4FTY9_9EURO</name>
<reference evidence="3 4" key="1">
    <citation type="submission" date="2024-07" db="EMBL/GenBank/DDBJ databases">
        <title>Section-level genome sequencing and comparative genomics of Aspergillus sections Usti and Cavernicolus.</title>
        <authorList>
            <consortium name="Lawrence Berkeley National Laboratory"/>
            <person name="Nybo J.L."/>
            <person name="Vesth T.C."/>
            <person name="Theobald S."/>
            <person name="Frisvad J.C."/>
            <person name="Larsen T.O."/>
            <person name="Kjaerboelling I."/>
            <person name="Rothschild-Mancinelli K."/>
            <person name="Lyhne E.K."/>
            <person name="Kogle M.E."/>
            <person name="Barry K."/>
            <person name="Clum A."/>
            <person name="Na H."/>
            <person name="Ledsgaard L."/>
            <person name="Lin J."/>
            <person name="Lipzen A."/>
            <person name="Kuo A."/>
            <person name="Riley R."/>
            <person name="Mondo S."/>
            <person name="Labutti K."/>
            <person name="Haridas S."/>
            <person name="Pangalinan J."/>
            <person name="Salamov A.A."/>
            <person name="Simmons B.A."/>
            <person name="Magnuson J.K."/>
            <person name="Chen J."/>
            <person name="Drula E."/>
            <person name="Henrissat B."/>
            <person name="Wiebenga A."/>
            <person name="Lubbers R.J."/>
            <person name="Gomes A.C."/>
            <person name="Makela M.R."/>
            <person name="Stajich J."/>
            <person name="Grigoriev I.V."/>
            <person name="Mortensen U.H."/>
            <person name="De Vries R.P."/>
            <person name="Baker S.E."/>
            <person name="Andersen M.R."/>
        </authorList>
    </citation>
    <scope>NUCLEOTIDE SEQUENCE [LARGE SCALE GENOMIC DNA]</scope>
    <source>
        <strain evidence="3 4">CBS 209.92</strain>
    </source>
</reference>
<protein>
    <recommendedName>
        <fullName evidence="2">SET domain-containing protein</fullName>
    </recommendedName>
</protein>
<dbReference type="InterPro" id="IPR001214">
    <property type="entry name" value="SET_dom"/>
</dbReference>
<dbReference type="Gene3D" id="6.10.140.2220">
    <property type="match status" value="1"/>
</dbReference>
<dbReference type="EMBL" id="JBFTWV010000111">
    <property type="protein sequence ID" value="KAL2786725.1"/>
    <property type="molecule type" value="Genomic_DNA"/>
</dbReference>
<feature type="domain" description="SET" evidence="2">
    <location>
        <begin position="23"/>
        <end position="333"/>
    </location>
</feature>
<evidence type="ECO:0000256" key="1">
    <source>
        <dbReference type="SAM" id="MobiDB-lite"/>
    </source>
</evidence>
<sequence>MPGLNYIYTTAVGSDTMLPWIHPHLAQSVDPNKGRKLQASKPIQRGEVLLLDPPYAIIPTPTATVDADAESADSATPVLLCSNPLCNLSLPRGTGTPCANRCSTDVIWCNETCHEADKPRHDFECTWLAKYSTPLRTKWGEYSFGMLWLIVRLLARRHAEGQDSNDSNGSSNGTSHTNGTTTDSTTSTSSTSIQTHTSKFKAGWPAISSLCGTPETWSHAQTREWTVLVKKYLGKTSLPHDLSNADVLGLICKEEANSFGLYPRETGVYPPPPVKEEHVGRGEQFGAAVYPCASIANHSCCPNIIHKPDKTARMVFTAGRDIAAGEECCISYFDMTQYVSLSERRAHLSGLFRFKCGCPRCTEEDTNVDGNVEGGEEGMGWGGEGFLGFE</sequence>
<dbReference type="InterPro" id="IPR050869">
    <property type="entry name" value="H3K4_H4K5_MeTrfase"/>
</dbReference>
<accession>A0ABR4FTY9</accession>
<dbReference type="Pfam" id="PF00856">
    <property type="entry name" value="SET"/>
    <property type="match status" value="1"/>
</dbReference>
<dbReference type="SUPFAM" id="SSF82199">
    <property type="entry name" value="SET domain"/>
    <property type="match status" value="1"/>
</dbReference>
<proteinExistence type="predicted"/>
<dbReference type="PROSITE" id="PS50280">
    <property type="entry name" value="SET"/>
    <property type="match status" value="1"/>
</dbReference>
<comment type="caution">
    <text evidence="3">The sequence shown here is derived from an EMBL/GenBank/DDBJ whole genome shotgun (WGS) entry which is preliminary data.</text>
</comment>
<dbReference type="Gene3D" id="1.10.220.160">
    <property type="match status" value="1"/>
</dbReference>
<feature type="compositionally biased region" description="Low complexity" evidence="1">
    <location>
        <begin position="162"/>
        <end position="194"/>
    </location>
</feature>